<dbReference type="PANTHER" id="PTHR12357">
    <property type="entry name" value="YTH YT521-B HOMOLOGY DOMAIN-CONTAINING"/>
    <property type="match status" value="1"/>
</dbReference>
<feature type="compositionally biased region" description="Low complexity" evidence="2">
    <location>
        <begin position="457"/>
        <end position="482"/>
    </location>
</feature>
<dbReference type="GO" id="GO:0005654">
    <property type="term" value="C:nucleoplasm"/>
    <property type="evidence" value="ECO:0007669"/>
    <property type="project" value="TreeGrafter"/>
</dbReference>
<feature type="compositionally biased region" description="Low complexity" evidence="2">
    <location>
        <begin position="263"/>
        <end position="278"/>
    </location>
</feature>
<feature type="compositionally biased region" description="Polar residues" evidence="2">
    <location>
        <begin position="33"/>
        <end position="45"/>
    </location>
</feature>
<dbReference type="OrthoDB" id="6103986at2759"/>
<feature type="compositionally biased region" description="Pro residues" evidence="2">
    <location>
        <begin position="861"/>
        <end position="871"/>
    </location>
</feature>
<protein>
    <recommendedName>
        <fullName evidence="7">YTH domain-containing protein</fullName>
    </recommendedName>
</protein>
<dbReference type="Gene3D" id="3.10.590.10">
    <property type="entry name" value="ph1033 like domains"/>
    <property type="match status" value="2"/>
</dbReference>
<evidence type="ECO:0000313" key="5">
    <source>
        <dbReference type="EMBL" id="TDL16227.1"/>
    </source>
</evidence>
<evidence type="ECO:0000256" key="1">
    <source>
        <dbReference type="PROSITE-ProRule" id="PRU00176"/>
    </source>
</evidence>
<dbReference type="CDD" id="cd21134">
    <property type="entry name" value="YTH"/>
    <property type="match status" value="2"/>
</dbReference>
<evidence type="ECO:0000256" key="2">
    <source>
        <dbReference type="SAM" id="MobiDB-lite"/>
    </source>
</evidence>
<dbReference type="STRING" id="50990.A0A4Y7PLF8"/>
<feature type="compositionally biased region" description="Low complexity" evidence="2">
    <location>
        <begin position="85"/>
        <end position="104"/>
    </location>
</feature>
<feature type="region of interest" description="Disordered" evidence="2">
    <location>
        <begin position="20"/>
        <end position="114"/>
    </location>
</feature>
<dbReference type="Pfam" id="PF25701">
    <property type="entry name" value="RRM_YTH1"/>
    <property type="match status" value="1"/>
</dbReference>
<proteinExistence type="predicted"/>
<feature type="compositionally biased region" description="Basic and acidic residues" evidence="2">
    <location>
        <begin position="831"/>
        <end position="844"/>
    </location>
</feature>
<dbReference type="Proteomes" id="UP000294933">
    <property type="component" value="Unassembled WGS sequence"/>
</dbReference>
<feature type="compositionally biased region" description="Basic and acidic residues" evidence="2">
    <location>
        <begin position="426"/>
        <end position="448"/>
    </location>
</feature>
<feature type="compositionally biased region" description="Low complexity" evidence="2">
    <location>
        <begin position="587"/>
        <end position="598"/>
    </location>
</feature>
<dbReference type="CDD" id="cd00590">
    <property type="entry name" value="RRM_SF"/>
    <property type="match status" value="1"/>
</dbReference>
<feature type="compositionally biased region" description="Low complexity" evidence="2">
    <location>
        <begin position="225"/>
        <end position="254"/>
    </location>
</feature>
<dbReference type="InterPro" id="IPR000504">
    <property type="entry name" value="RRM_dom"/>
</dbReference>
<dbReference type="InterPro" id="IPR007275">
    <property type="entry name" value="YTH_domain"/>
</dbReference>
<gene>
    <name evidence="5" type="ORF">BD410DRAFT_795564</name>
</gene>
<feature type="domain" description="YTH" evidence="4">
    <location>
        <begin position="712"/>
        <end position="858"/>
    </location>
</feature>
<dbReference type="InterPro" id="IPR012677">
    <property type="entry name" value="Nucleotide-bd_a/b_plait_sf"/>
</dbReference>
<dbReference type="GO" id="GO:0003729">
    <property type="term" value="F:mRNA binding"/>
    <property type="evidence" value="ECO:0007669"/>
    <property type="project" value="TreeGrafter"/>
</dbReference>
<sequence>MSPQPPMPMVTASQQYAYSHPIHHPGMRPPDPNINQQFSPINYGTPSLAPHPMQPGAPMYQYQRYSPDGQPSIPPMFRHSPEAASGSPSYESPTPSSSSHSSQSGAHTAPPYTAALSPGSFSPVHYPTMTASPQFPTTYAHSSPSFYQAQQYQQQYPPYIPPSSPDDSHGQGGTWWYVPPGPSTSSPYEAYQGVYPLTYSPVGRPELDPYGNPIYPTPPSPHGLQPPASGPPQSSSASASGSGQEGSSRGAASSPRVSARAISDAQSGSAAGTTSSERAAQRRAYHPNPPAHRSEWVMWVGNVPSDATHDELWRFFNQPLPQATPAFPPRPSASALIPSGLLSPPEEPSPVWGGVSSIFLISRSNCAFVNFEQEAHLEQAVKRFNGLQLRPNDARCPRLVCRVRRRDDDLKAGVGGQRGMGIHTRWVKDREETERASRKSDAGGEEPPKTPSDADEPSSSSSPPAVGTSSDEATRSSVSPSESAKKKSSSSGSFASTNSSFLSKNFPRRYFILKSLTEYDLNLSVERGVWATQPHNEGILNQAYRTSQDVFLIFGANKTGEFFGYARMAGPVQKTEERVSWASRTDSAPQSPTASSSSLAGRPKKTETIPEEDTGSPGGRRDRERLSPLPPLISPSRQLHESPGSITPGEAQKLQRAMLSSGVASSSQLTPIRHSPGLAPSPHGVHAQKGKAQRESAPAELHQPHRKITVSSQAPQPHETYDAYLPRERQRGLSDFTLDPTALLRRQQEARGSSDLKAVEEEQRTKGSNTTARQNDPPEAQTRQGEGETEEAQGENPFEGRGDTWGTPFKIEWIRTDKLPFFRTRHLRNPWNHDREVKVSRDGTEIEPTVGQLLLDEWEKPPPPPTVPPTSPASTRRASGSRAQVRQGATGAAESNLPSIQRVLFNKSQRGGGGRDNQPDDSGGGPSRQ</sequence>
<dbReference type="Gene3D" id="3.30.70.330">
    <property type="match status" value="1"/>
</dbReference>
<dbReference type="PANTHER" id="PTHR12357:SF3">
    <property type="entry name" value="YTH DOMAIN-CONTAINING PROTEIN 1"/>
    <property type="match status" value="1"/>
</dbReference>
<keyword evidence="6" id="KW-1185">Reference proteome</keyword>
<organism evidence="5 6">
    <name type="scientific">Rickenella mellea</name>
    <dbReference type="NCBI Taxonomy" id="50990"/>
    <lineage>
        <taxon>Eukaryota</taxon>
        <taxon>Fungi</taxon>
        <taxon>Dikarya</taxon>
        <taxon>Basidiomycota</taxon>
        <taxon>Agaricomycotina</taxon>
        <taxon>Agaricomycetes</taxon>
        <taxon>Hymenochaetales</taxon>
        <taxon>Rickenellaceae</taxon>
        <taxon>Rickenella</taxon>
    </lineage>
</organism>
<feature type="region of interest" description="Disordered" evidence="2">
    <location>
        <begin position="576"/>
        <end position="807"/>
    </location>
</feature>
<feature type="domain" description="YTH" evidence="4">
    <location>
        <begin position="508"/>
        <end position="654"/>
    </location>
</feature>
<feature type="region of interest" description="Disordered" evidence="2">
    <location>
        <begin position="207"/>
        <end position="291"/>
    </location>
</feature>
<dbReference type="GO" id="GO:0000398">
    <property type="term" value="P:mRNA splicing, via spliceosome"/>
    <property type="evidence" value="ECO:0007669"/>
    <property type="project" value="TreeGrafter"/>
</dbReference>
<dbReference type="GO" id="GO:1990247">
    <property type="term" value="F:N6-methyladenosine-containing RNA reader activity"/>
    <property type="evidence" value="ECO:0007669"/>
    <property type="project" value="TreeGrafter"/>
</dbReference>
<feature type="region of interest" description="Disordered" evidence="2">
    <location>
        <begin position="829"/>
        <end position="929"/>
    </location>
</feature>
<evidence type="ECO:0000313" key="6">
    <source>
        <dbReference type="Proteomes" id="UP000294933"/>
    </source>
</evidence>
<feature type="region of interest" description="Disordered" evidence="2">
    <location>
        <begin position="156"/>
        <end position="176"/>
    </location>
</feature>
<dbReference type="InterPro" id="IPR035979">
    <property type="entry name" value="RBD_domain_sf"/>
</dbReference>
<feature type="region of interest" description="Disordered" evidence="2">
    <location>
        <begin position="411"/>
        <end position="498"/>
    </location>
</feature>
<dbReference type="AlphaFoldDB" id="A0A4Y7PLF8"/>
<dbReference type="GO" id="GO:0000381">
    <property type="term" value="P:regulation of alternative mRNA splicing, via spliceosome"/>
    <property type="evidence" value="ECO:0007669"/>
    <property type="project" value="TreeGrafter"/>
</dbReference>
<dbReference type="InterPro" id="IPR057720">
    <property type="entry name" value="RRM_YTH1"/>
</dbReference>
<keyword evidence="1" id="KW-0694">RNA-binding</keyword>
<dbReference type="SUPFAM" id="SSF54928">
    <property type="entry name" value="RNA-binding domain, RBD"/>
    <property type="match status" value="1"/>
</dbReference>
<dbReference type="EMBL" id="ML170248">
    <property type="protein sequence ID" value="TDL16227.1"/>
    <property type="molecule type" value="Genomic_DNA"/>
</dbReference>
<dbReference type="PROSITE" id="PS50882">
    <property type="entry name" value="YTH"/>
    <property type="match status" value="2"/>
</dbReference>
<feature type="compositionally biased region" description="Low complexity" evidence="2">
    <location>
        <begin position="489"/>
        <end position="498"/>
    </location>
</feature>
<accession>A0A4Y7PLF8</accession>
<name>A0A4Y7PLF8_9AGAM</name>
<feature type="compositionally biased region" description="Basic and acidic residues" evidence="2">
    <location>
        <begin position="746"/>
        <end position="765"/>
    </location>
</feature>
<dbReference type="InterPro" id="IPR045168">
    <property type="entry name" value="YTH_prot"/>
</dbReference>
<reference evidence="5 6" key="1">
    <citation type="submission" date="2018-06" db="EMBL/GenBank/DDBJ databases">
        <title>A transcriptomic atlas of mushroom development highlights an independent origin of complex multicellularity.</title>
        <authorList>
            <consortium name="DOE Joint Genome Institute"/>
            <person name="Krizsan K."/>
            <person name="Almasi E."/>
            <person name="Merenyi Z."/>
            <person name="Sahu N."/>
            <person name="Viragh M."/>
            <person name="Koszo T."/>
            <person name="Mondo S."/>
            <person name="Kiss B."/>
            <person name="Balint B."/>
            <person name="Kues U."/>
            <person name="Barry K."/>
            <person name="Hegedus J.C."/>
            <person name="Henrissat B."/>
            <person name="Johnson J."/>
            <person name="Lipzen A."/>
            <person name="Ohm R."/>
            <person name="Nagy I."/>
            <person name="Pangilinan J."/>
            <person name="Yan J."/>
            <person name="Xiong Y."/>
            <person name="Grigoriev I.V."/>
            <person name="Hibbett D.S."/>
            <person name="Nagy L.G."/>
        </authorList>
    </citation>
    <scope>NUCLEOTIDE SEQUENCE [LARGE SCALE GENOMIC DNA]</scope>
    <source>
        <strain evidence="5 6">SZMC22713</strain>
    </source>
</reference>
<dbReference type="PROSITE" id="PS50102">
    <property type="entry name" value="RRM"/>
    <property type="match status" value="1"/>
</dbReference>
<evidence type="ECO:0008006" key="7">
    <source>
        <dbReference type="Google" id="ProtNLM"/>
    </source>
</evidence>
<feature type="compositionally biased region" description="Basic and acidic residues" evidence="2">
    <location>
        <begin position="719"/>
        <end position="732"/>
    </location>
</feature>
<dbReference type="VEuPathDB" id="FungiDB:BD410DRAFT_795564"/>
<feature type="domain" description="RRM" evidence="3">
    <location>
        <begin position="296"/>
        <end position="395"/>
    </location>
</feature>
<dbReference type="Pfam" id="PF04146">
    <property type="entry name" value="YTH"/>
    <property type="match status" value="1"/>
</dbReference>
<evidence type="ECO:0000259" key="4">
    <source>
        <dbReference type="PROSITE" id="PS50882"/>
    </source>
</evidence>
<evidence type="ECO:0000259" key="3">
    <source>
        <dbReference type="PROSITE" id="PS50102"/>
    </source>
</evidence>